<feature type="non-terminal residue" evidence="3">
    <location>
        <position position="394"/>
    </location>
</feature>
<feature type="domain" description="CAP-Gly" evidence="2">
    <location>
        <begin position="129"/>
        <end position="171"/>
    </location>
</feature>
<keyword evidence="4" id="KW-1185">Reference proteome</keyword>
<evidence type="ECO:0000256" key="1">
    <source>
        <dbReference type="SAM" id="MobiDB-lite"/>
    </source>
</evidence>
<dbReference type="AlphaFoldDB" id="A0AAD8AFP8"/>
<dbReference type="SUPFAM" id="SSF74924">
    <property type="entry name" value="Cap-Gly domain"/>
    <property type="match status" value="2"/>
</dbReference>
<evidence type="ECO:0000313" key="3">
    <source>
        <dbReference type="EMBL" id="KAJ9598220.1"/>
    </source>
</evidence>
<feature type="compositionally biased region" description="Low complexity" evidence="1">
    <location>
        <begin position="318"/>
        <end position="329"/>
    </location>
</feature>
<dbReference type="InterPro" id="IPR000938">
    <property type="entry name" value="CAP-Gly_domain"/>
</dbReference>
<gene>
    <name evidence="3" type="ORF">L9F63_011103</name>
</gene>
<dbReference type="GO" id="GO:0005938">
    <property type="term" value="C:cell cortex"/>
    <property type="evidence" value="ECO:0007669"/>
    <property type="project" value="TreeGrafter"/>
</dbReference>
<dbReference type="PANTHER" id="PTHR18916:SF82">
    <property type="entry name" value="CAP-GLY DOMAIN-CONTAINING PROTEIN"/>
    <property type="match status" value="1"/>
</dbReference>
<dbReference type="GO" id="GO:0051010">
    <property type="term" value="F:microtubule plus-end binding"/>
    <property type="evidence" value="ECO:0007669"/>
    <property type="project" value="TreeGrafter"/>
</dbReference>
<feature type="compositionally biased region" description="Polar residues" evidence="1">
    <location>
        <begin position="382"/>
        <end position="394"/>
    </location>
</feature>
<dbReference type="PANTHER" id="PTHR18916">
    <property type="entry name" value="DYNACTIN 1-RELATED MICROTUBULE-BINDING"/>
    <property type="match status" value="1"/>
</dbReference>
<reference evidence="3" key="1">
    <citation type="journal article" date="2023" name="IScience">
        <title>Live-bearing cockroach genome reveals convergent evolutionary mechanisms linked to viviparity in insects and beyond.</title>
        <authorList>
            <person name="Fouks B."/>
            <person name="Harrison M.C."/>
            <person name="Mikhailova A.A."/>
            <person name="Marchal E."/>
            <person name="English S."/>
            <person name="Carruthers M."/>
            <person name="Jennings E.C."/>
            <person name="Chiamaka E.L."/>
            <person name="Frigard R.A."/>
            <person name="Pippel M."/>
            <person name="Attardo G.M."/>
            <person name="Benoit J.B."/>
            <person name="Bornberg-Bauer E."/>
            <person name="Tobe S.S."/>
        </authorList>
    </citation>
    <scope>NUCLEOTIDE SEQUENCE</scope>
    <source>
        <strain evidence="3">Stay&amp;Tobe</strain>
    </source>
</reference>
<dbReference type="GO" id="GO:0035371">
    <property type="term" value="C:microtubule plus-end"/>
    <property type="evidence" value="ECO:0007669"/>
    <property type="project" value="TreeGrafter"/>
</dbReference>
<dbReference type="GO" id="GO:0031122">
    <property type="term" value="P:cytoplasmic microtubule organization"/>
    <property type="evidence" value="ECO:0007669"/>
    <property type="project" value="TreeGrafter"/>
</dbReference>
<feature type="region of interest" description="Disordered" evidence="1">
    <location>
        <begin position="183"/>
        <end position="239"/>
    </location>
</feature>
<dbReference type="Proteomes" id="UP001233999">
    <property type="component" value="Unassembled WGS sequence"/>
</dbReference>
<dbReference type="PROSITE" id="PS50245">
    <property type="entry name" value="CAP_GLY_2"/>
    <property type="match status" value="2"/>
</dbReference>
<dbReference type="PROSITE" id="PS00845">
    <property type="entry name" value="CAP_GLY_1"/>
    <property type="match status" value="2"/>
</dbReference>
<proteinExistence type="predicted"/>
<evidence type="ECO:0000313" key="4">
    <source>
        <dbReference type="Proteomes" id="UP001233999"/>
    </source>
</evidence>
<feature type="region of interest" description="Disordered" evidence="1">
    <location>
        <begin position="373"/>
        <end position="394"/>
    </location>
</feature>
<protein>
    <recommendedName>
        <fullName evidence="2">CAP-Gly domain-containing protein</fullName>
    </recommendedName>
</protein>
<reference evidence="3" key="2">
    <citation type="submission" date="2023-05" db="EMBL/GenBank/DDBJ databases">
        <authorList>
            <person name="Fouks B."/>
        </authorList>
    </citation>
    <scope>NUCLEOTIDE SEQUENCE</scope>
    <source>
        <strain evidence="3">Stay&amp;Tobe</strain>
        <tissue evidence="3">Testes</tissue>
    </source>
</reference>
<organism evidence="3 4">
    <name type="scientific">Diploptera punctata</name>
    <name type="common">Pacific beetle cockroach</name>
    <dbReference type="NCBI Taxonomy" id="6984"/>
    <lineage>
        <taxon>Eukaryota</taxon>
        <taxon>Metazoa</taxon>
        <taxon>Ecdysozoa</taxon>
        <taxon>Arthropoda</taxon>
        <taxon>Hexapoda</taxon>
        <taxon>Insecta</taxon>
        <taxon>Pterygota</taxon>
        <taxon>Neoptera</taxon>
        <taxon>Polyneoptera</taxon>
        <taxon>Dictyoptera</taxon>
        <taxon>Blattodea</taxon>
        <taxon>Blaberoidea</taxon>
        <taxon>Blaberidae</taxon>
        <taxon>Diplopterinae</taxon>
        <taxon>Diploptera</taxon>
    </lineage>
</organism>
<name>A0AAD8AFP8_DIPPU</name>
<dbReference type="EMBL" id="JASPKZ010001235">
    <property type="protein sequence ID" value="KAJ9598220.1"/>
    <property type="molecule type" value="Genomic_DNA"/>
</dbReference>
<sequence>GTASNAAIKKFGDDIPKKKLTDLEEVVEEAPDSDFIHVEERKTSSGSILSDRGDIKRGSQYVLSTRKRSSDAGSTTLEALWENARRLSEAGVRRTSDASIVLTEDTDSFIIGDRIWVGGTKPGQIAYIGETQFAPGEWAGVVLDEAVGKNDGSVAGVRYFQCEPKRGVFSRLTRLTRVPLQHGDIETGAGGDSSALPRPSNGTASPIRRLTPIASPSSSVKDLQLKKSTTPSLNSSVTNLNSSHTELKLGERVIVMSSQGSKAGTLRYVGTTEFAAGEWCGVELDDPLGKNDGSVEGKRYFECQPKFGLFAPAHKVSKSPSSRRPSSSSTCMIHRGTPAAGVKRVNSRESLVSVTSSTASSVRGARVRLGVTSLGKKPGIRTPSTPVSAKTSLQ</sequence>
<feature type="domain" description="CAP-Gly" evidence="2">
    <location>
        <begin position="270"/>
        <end position="312"/>
    </location>
</feature>
<dbReference type="SMART" id="SM01052">
    <property type="entry name" value="CAP_GLY"/>
    <property type="match status" value="2"/>
</dbReference>
<dbReference type="GO" id="GO:0005634">
    <property type="term" value="C:nucleus"/>
    <property type="evidence" value="ECO:0007669"/>
    <property type="project" value="TreeGrafter"/>
</dbReference>
<comment type="caution">
    <text evidence="3">The sequence shown here is derived from an EMBL/GenBank/DDBJ whole genome shotgun (WGS) entry which is preliminary data.</text>
</comment>
<feature type="non-terminal residue" evidence="3">
    <location>
        <position position="1"/>
    </location>
</feature>
<evidence type="ECO:0000259" key="2">
    <source>
        <dbReference type="PROSITE" id="PS50245"/>
    </source>
</evidence>
<dbReference type="Gene3D" id="2.30.30.190">
    <property type="entry name" value="CAP Gly-rich-like domain"/>
    <property type="match status" value="2"/>
</dbReference>
<accession>A0AAD8AFP8</accession>
<feature type="region of interest" description="Disordered" evidence="1">
    <location>
        <begin position="314"/>
        <end position="338"/>
    </location>
</feature>
<dbReference type="InterPro" id="IPR036859">
    <property type="entry name" value="CAP-Gly_dom_sf"/>
</dbReference>
<dbReference type="Pfam" id="PF01302">
    <property type="entry name" value="CAP_GLY"/>
    <property type="match status" value="2"/>
</dbReference>
<feature type="compositionally biased region" description="Low complexity" evidence="1">
    <location>
        <begin position="228"/>
        <end position="239"/>
    </location>
</feature>